<reference evidence="4" key="1">
    <citation type="submission" date="2018-09" db="EMBL/GenBank/DDBJ databases">
        <authorList>
            <person name="Livingstone P.G."/>
            <person name="Whitworth D.E."/>
        </authorList>
    </citation>
    <scope>NUCLEOTIDE SEQUENCE [LARGE SCALE GENOMIC DNA]</scope>
    <source>
        <strain evidence="4">CA054A</strain>
    </source>
</reference>
<keyword evidence="3" id="KW-0808">Transferase</keyword>
<protein>
    <submittedName>
        <fullName evidence="3">Glycosyltransferase family 1 protein</fullName>
    </submittedName>
</protein>
<dbReference type="GO" id="GO:0016758">
    <property type="term" value="F:hexosyltransferase activity"/>
    <property type="evidence" value="ECO:0007669"/>
    <property type="project" value="TreeGrafter"/>
</dbReference>
<evidence type="ECO:0000313" key="4">
    <source>
        <dbReference type="Proteomes" id="UP000268094"/>
    </source>
</evidence>
<proteinExistence type="predicted"/>
<dbReference type="Pfam" id="PF13439">
    <property type="entry name" value="Glyco_transf_4"/>
    <property type="match status" value="1"/>
</dbReference>
<dbReference type="InterPro" id="IPR028098">
    <property type="entry name" value="Glyco_trans_4-like_N"/>
</dbReference>
<name>A0A3A8JDD9_9BACT</name>
<evidence type="ECO:0000259" key="2">
    <source>
        <dbReference type="Pfam" id="PF13439"/>
    </source>
</evidence>
<dbReference type="SUPFAM" id="SSF53756">
    <property type="entry name" value="UDP-Glycosyltransferase/glycogen phosphorylase"/>
    <property type="match status" value="1"/>
</dbReference>
<keyword evidence="4" id="KW-1185">Reference proteome</keyword>
<dbReference type="RefSeq" id="WP_120540647.1">
    <property type="nucleotide sequence ID" value="NZ_RAVZ01000059.1"/>
</dbReference>
<feature type="domain" description="Glycosyl transferase family 1" evidence="1">
    <location>
        <begin position="200"/>
        <end position="357"/>
    </location>
</feature>
<organism evidence="3 4">
    <name type="scientific">Corallococcus terminator</name>
    <dbReference type="NCBI Taxonomy" id="2316733"/>
    <lineage>
        <taxon>Bacteria</taxon>
        <taxon>Pseudomonadati</taxon>
        <taxon>Myxococcota</taxon>
        <taxon>Myxococcia</taxon>
        <taxon>Myxococcales</taxon>
        <taxon>Cystobacterineae</taxon>
        <taxon>Myxococcaceae</taxon>
        <taxon>Corallococcus</taxon>
    </lineage>
</organism>
<gene>
    <name evidence="3" type="ORF">D7V88_11370</name>
</gene>
<dbReference type="InterPro" id="IPR050194">
    <property type="entry name" value="Glycosyltransferase_grp1"/>
</dbReference>
<dbReference type="Pfam" id="PF00534">
    <property type="entry name" value="Glycos_transf_1"/>
    <property type="match status" value="1"/>
</dbReference>
<accession>A0A3A8JDD9</accession>
<feature type="domain" description="Glycosyltransferase subfamily 4-like N-terminal" evidence="2">
    <location>
        <begin position="51"/>
        <end position="180"/>
    </location>
</feature>
<dbReference type="AlphaFoldDB" id="A0A3A8JDD9"/>
<dbReference type="Proteomes" id="UP000268094">
    <property type="component" value="Unassembled WGS sequence"/>
</dbReference>
<evidence type="ECO:0000259" key="1">
    <source>
        <dbReference type="Pfam" id="PF00534"/>
    </source>
</evidence>
<dbReference type="InterPro" id="IPR001296">
    <property type="entry name" value="Glyco_trans_1"/>
</dbReference>
<dbReference type="PANTHER" id="PTHR45947">
    <property type="entry name" value="SULFOQUINOVOSYL TRANSFERASE SQD2"/>
    <property type="match status" value="1"/>
</dbReference>
<sequence length="383" mass="42738">MMRPRKLVTVSHSYVVTLNRRLANEMTRVGAGRWDITAVAPRAFHGDLSPLVLQREPDEPVRIEAVRAFFSRSLHGFVYGPELRARLSRGVELVHAWEEPYVLSGLEVALLTPRRVPLVFCTAQNLTKRYPPPFAQAERFVVHRAAGWVAWGQTVRDTLQSRREYAQRPSRFIPMGVDVAQFQPDTAAGADFRRKLGWEAEGPPVVGYLGRFVPEKGVRLLMEALDALRTPWRALFVGGGPMEATLRDWSSRHEGRVRIVTGVSHAGVPQALNAMDVLCAPSQTTPRWKEQFGRMLAEAFACGVPVLGSDSGEVPFTVGDAGQVLPEANVSEWTRALANLLESPALRREQGQRGRERALSHFAWPVVARAHLDFFEEVLQRGA</sequence>
<dbReference type="PANTHER" id="PTHR45947:SF3">
    <property type="entry name" value="SULFOQUINOVOSYL TRANSFERASE SQD2"/>
    <property type="match status" value="1"/>
</dbReference>
<dbReference type="OrthoDB" id="433681at2"/>
<evidence type="ECO:0000313" key="3">
    <source>
        <dbReference type="EMBL" id="RKG90234.1"/>
    </source>
</evidence>
<comment type="caution">
    <text evidence="3">The sequence shown here is derived from an EMBL/GenBank/DDBJ whole genome shotgun (WGS) entry which is preliminary data.</text>
</comment>
<dbReference type="CDD" id="cd03801">
    <property type="entry name" value="GT4_PimA-like"/>
    <property type="match status" value="1"/>
</dbReference>
<dbReference type="EMBL" id="RAVZ01000059">
    <property type="protein sequence ID" value="RKG90234.1"/>
    <property type="molecule type" value="Genomic_DNA"/>
</dbReference>
<dbReference type="Gene3D" id="3.40.50.2000">
    <property type="entry name" value="Glycogen Phosphorylase B"/>
    <property type="match status" value="2"/>
</dbReference>